<dbReference type="InParanoid" id="A0A3N7F5U9"/>
<dbReference type="Proteomes" id="UP000006729">
    <property type="component" value="Chromosome 5"/>
</dbReference>
<accession>A0A3N7F5U9</accession>
<gene>
    <name evidence="1" type="ORF">POPTR_005G176466</name>
</gene>
<dbReference type="EMBL" id="CM009294">
    <property type="protein sequence ID" value="RQO90700.1"/>
    <property type="molecule type" value="Genomic_DNA"/>
</dbReference>
<dbReference type="Gramene" id="Potri.005G176466.1.v4.1">
    <property type="protein sequence ID" value="Potri.005G176466.1.v4.1"/>
    <property type="gene ID" value="Potri.005G176466.v4.1"/>
</dbReference>
<name>A0A3N7F5U9_POPTR</name>
<evidence type="ECO:0000313" key="1">
    <source>
        <dbReference type="EMBL" id="RQO90700.1"/>
    </source>
</evidence>
<reference evidence="1 2" key="1">
    <citation type="journal article" date="2006" name="Science">
        <title>The genome of black cottonwood, Populus trichocarpa (Torr. &amp; Gray).</title>
        <authorList>
            <person name="Tuskan G.A."/>
            <person name="Difazio S."/>
            <person name="Jansson S."/>
            <person name="Bohlmann J."/>
            <person name="Grigoriev I."/>
            <person name="Hellsten U."/>
            <person name="Putnam N."/>
            <person name="Ralph S."/>
            <person name="Rombauts S."/>
            <person name="Salamov A."/>
            <person name="Schein J."/>
            <person name="Sterck L."/>
            <person name="Aerts A."/>
            <person name="Bhalerao R.R."/>
            <person name="Bhalerao R.P."/>
            <person name="Blaudez D."/>
            <person name="Boerjan W."/>
            <person name="Brun A."/>
            <person name="Brunner A."/>
            <person name="Busov V."/>
            <person name="Campbell M."/>
            <person name="Carlson J."/>
            <person name="Chalot M."/>
            <person name="Chapman J."/>
            <person name="Chen G.L."/>
            <person name="Cooper D."/>
            <person name="Coutinho P.M."/>
            <person name="Couturier J."/>
            <person name="Covert S."/>
            <person name="Cronk Q."/>
            <person name="Cunningham R."/>
            <person name="Davis J."/>
            <person name="Degroeve S."/>
            <person name="Dejardin A."/>
            <person name="Depamphilis C."/>
            <person name="Detter J."/>
            <person name="Dirks B."/>
            <person name="Dubchak I."/>
            <person name="Duplessis S."/>
            <person name="Ehlting J."/>
            <person name="Ellis B."/>
            <person name="Gendler K."/>
            <person name="Goodstein D."/>
            <person name="Gribskov M."/>
            <person name="Grimwood J."/>
            <person name="Groover A."/>
            <person name="Gunter L."/>
            <person name="Hamberger B."/>
            <person name="Heinze B."/>
            <person name="Helariutta Y."/>
            <person name="Henrissat B."/>
            <person name="Holligan D."/>
            <person name="Holt R."/>
            <person name="Huang W."/>
            <person name="Islam-Faridi N."/>
            <person name="Jones S."/>
            <person name="Jones-Rhoades M."/>
            <person name="Jorgensen R."/>
            <person name="Joshi C."/>
            <person name="Kangasjarvi J."/>
            <person name="Karlsson J."/>
            <person name="Kelleher C."/>
            <person name="Kirkpatrick R."/>
            <person name="Kirst M."/>
            <person name="Kohler A."/>
            <person name="Kalluri U."/>
            <person name="Larimer F."/>
            <person name="Leebens-Mack J."/>
            <person name="Leple J.C."/>
            <person name="Locascio P."/>
            <person name="Lou Y."/>
            <person name="Lucas S."/>
            <person name="Martin F."/>
            <person name="Montanini B."/>
            <person name="Napoli C."/>
            <person name="Nelson D.R."/>
            <person name="Nelson C."/>
            <person name="Nieminen K."/>
            <person name="Nilsson O."/>
            <person name="Pereda V."/>
            <person name="Peter G."/>
            <person name="Philippe R."/>
            <person name="Pilate G."/>
            <person name="Poliakov A."/>
            <person name="Razumovskaya J."/>
            <person name="Richardson P."/>
            <person name="Rinaldi C."/>
            <person name="Ritland K."/>
            <person name="Rouze P."/>
            <person name="Ryaboy D."/>
            <person name="Schmutz J."/>
            <person name="Schrader J."/>
            <person name="Segerman B."/>
            <person name="Shin H."/>
            <person name="Siddiqui A."/>
            <person name="Sterky F."/>
            <person name="Terry A."/>
            <person name="Tsai C.J."/>
            <person name="Uberbacher E."/>
            <person name="Unneberg P."/>
            <person name="Vahala J."/>
            <person name="Wall K."/>
            <person name="Wessler S."/>
            <person name="Yang G."/>
            <person name="Yin T."/>
            <person name="Douglas C."/>
            <person name="Marra M."/>
            <person name="Sandberg G."/>
            <person name="Van de Peer Y."/>
            <person name="Rokhsar D."/>
        </authorList>
    </citation>
    <scope>NUCLEOTIDE SEQUENCE [LARGE SCALE GENOMIC DNA]</scope>
    <source>
        <strain evidence="2">cv. Nisqually</strain>
    </source>
</reference>
<evidence type="ECO:0000313" key="2">
    <source>
        <dbReference type="Proteomes" id="UP000006729"/>
    </source>
</evidence>
<sequence>MFCLMYFRFDTISSFSLRKHKISIPKTGNLFKKLDSAENRGREIGTNSLAQKLIPSHHHVRISALSTLLEGPSSFDPIIHNMMWIFPVTEVHHPSAIAKLGTMFAEACHFATIRKQLEGNEIHVFWVS</sequence>
<organism evidence="1 2">
    <name type="scientific">Populus trichocarpa</name>
    <name type="common">Western balsam poplar</name>
    <name type="synonym">Populus balsamifera subsp. trichocarpa</name>
    <dbReference type="NCBI Taxonomy" id="3694"/>
    <lineage>
        <taxon>Eukaryota</taxon>
        <taxon>Viridiplantae</taxon>
        <taxon>Streptophyta</taxon>
        <taxon>Embryophyta</taxon>
        <taxon>Tracheophyta</taxon>
        <taxon>Spermatophyta</taxon>
        <taxon>Magnoliopsida</taxon>
        <taxon>eudicotyledons</taxon>
        <taxon>Gunneridae</taxon>
        <taxon>Pentapetalae</taxon>
        <taxon>rosids</taxon>
        <taxon>fabids</taxon>
        <taxon>Malpighiales</taxon>
        <taxon>Salicaceae</taxon>
        <taxon>Saliceae</taxon>
        <taxon>Populus</taxon>
    </lineage>
</organism>
<keyword evidence="2" id="KW-1185">Reference proteome</keyword>
<proteinExistence type="predicted"/>
<dbReference type="AlphaFoldDB" id="A0A3N7F5U9"/>
<protein>
    <submittedName>
        <fullName evidence="1">Uncharacterized protein</fullName>
    </submittedName>
</protein>